<gene>
    <name evidence="1" type="ORF">EMPS_11584</name>
</gene>
<sequence>MSTESVKKSPLHIPEIRGHISRYISVTDAISCVRVSKEWYEDFIPIVWRAVDFNTQGSFEDLESKVTARLGQHLREVDNIATQGQLDALLHPNICNVRDLSLKCARTTRFRILSMDLIRNNNKSLEHLALKMIHDENADDLSTRMISLDSVIPQSSASRLFSITLYRVCISRASFTALLRGCPLLRSVDLQSNVALLAGPFVDTFQHTGVTQFTVTLEEVFKPDPDSDIAPLGFSLLAHFPELTQCTIYPSEETLIVPVERIMLETKLCCPKVRDIETWRTPLPLLSDFLAKVFRKLRSVRFPYEYLSADVILALLNHKATLSDISTIWDFEESPIERDDIPVEDDHFNSSSLALQILPRSCPNLKILRLERHEMDMDIVEEDEWACKGLRHLRVRIRGLDTKEKIDRTLKLWIDGKQTKNKPVQGETKKIDDIETRVARHLLKFDDLERVWLGTRTCHATCDQ</sequence>
<reference evidence="1" key="1">
    <citation type="submission" date="2021-11" db="EMBL/GenBank/DDBJ databases">
        <authorList>
            <person name="Herlambang A."/>
            <person name="Guo Y."/>
            <person name="Takashima Y."/>
            <person name="Nishizawa T."/>
        </authorList>
    </citation>
    <scope>NUCLEOTIDE SEQUENCE</scope>
    <source>
        <strain evidence="1">E1425</strain>
    </source>
</reference>
<evidence type="ECO:0000313" key="2">
    <source>
        <dbReference type="Proteomes" id="UP000827284"/>
    </source>
</evidence>
<dbReference type="EMBL" id="BQFW01000016">
    <property type="protein sequence ID" value="GJJ79224.1"/>
    <property type="molecule type" value="Genomic_DNA"/>
</dbReference>
<evidence type="ECO:0000313" key="1">
    <source>
        <dbReference type="EMBL" id="GJJ79224.1"/>
    </source>
</evidence>
<name>A0A9P3M2B0_9FUNG</name>
<dbReference type="AlphaFoldDB" id="A0A9P3M2B0"/>
<organism evidence="1 2">
    <name type="scientific">Entomortierella parvispora</name>
    <dbReference type="NCBI Taxonomy" id="205924"/>
    <lineage>
        <taxon>Eukaryota</taxon>
        <taxon>Fungi</taxon>
        <taxon>Fungi incertae sedis</taxon>
        <taxon>Mucoromycota</taxon>
        <taxon>Mortierellomycotina</taxon>
        <taxon>Mortierellomycetes</taxon>
        <taxon>Mortierellales</taxon>
        <taxon>Mortierellaceae</taxon>
        <taxon>Entomortierella</taxon>
    </lineage>
</organism>
<dbReference type="SUPFAM" id="SSF52047">
    <property type="entry name" value="RNI-like"/>
    <property type="match status" value="1"/>
</dbReference>
<proteinExistence type="predicted"/>
<keyword evidence="2" id="KW-1185">Reference proteome</keyword>
<dbReference type="InterPro" id="IPR032675">
    <property type="entry name" value="LRR_dom_sf"/>
</dbReference>
<dbReference type="OrthoDB" id="2360932at2759"/>
<reference evidence="1" key="2">
    <citation type="journal article" date="2022" name="Microbiol. Resour. Announc.">
        <title>Whole-Genome Sequence of Entomortierella parvispora E1425, a Mucoromycotan Fungus Associated with Burkholderiaceae-Related Endosymbiotic Bacteria.</title>
        <authorList>
            <person name="Herlambang A."/>
            <person name="Guo Y."/>
            <person name="Takashima Y."/>
            <person name="Narisawa K."/>
            <person name="Ohta H."/>
            <person name="Nishizawa T."/>
        </authorList>
    </citation>
    <scope>NUCLEOTIDE SEQUENCE</scope>
    <source>
        <strain evidence="1">E1425</strain>
    </source>
</reference>
<dbReference type="Proteomes" id="UP000827284">
    <property type="component" value="Unassembled WGS sequence"/>
</dbReference>
<comment type="caution">
    <text evidence="1">The sequence shown here is derived from an EMBL/GenBank/DDBJ whole genome shotgun (WGS) entry which is preliminary data.</text>
</comment>
<accession>A0A9P3M2B0</accession>
<protein>
    <recommendedName>
        <fullName evidence="3">F-box domain-containing protein</fullName>
    </recommendedName>
</protein>
<evidence type="ECO:0008006" key="3">
    <source>
        <dbReference type="Google" id="ProtNLM"/>
    </source>
</evidence>
<dbReference type="Gene3D" id="3.80.10.10">
    <property type="entry name" value="Ribonuclease Inhibitor"/>
    <property type="match status" value="1"/>
</dbReference>